<reference evidence="5" key="1">
    <citation type="submission" date="2017-12" db="EMBL/GenBank/DDBJ databases">
        <title>Gene loss provides genomic basis for host adaptation in cereal stripe rust fungi.</title>
        <authorList>
            <person name="Xia C."/>
        </authorList>
    </citation>
    <scope>NUCLEOTIDE SEQUENCE [LARGE SCALE GENOMIC DNA]</scope>
    <source>
        <strain evidence="5">93-210</strain>
    </source>
</reference>
<dbReference type="SMART" id="SM00360">
    <property type="entry name" value="RRM"/>
    <property type="match status" value="3"/>
</dbReference>
<dbReference type="PANTHER" id="PTHR48025:SF1">
    <property type="entry name" value="RRM DOMAIN-CONTAINING PROTEIN"/>
    <property type="match status" value="1"/>
</dbReference>
<feature type="region of interest" description="Disordered" evidence="3">
    <location>
        <begin position="22"/>
        <end position="94"/>
    </location>
</feature>
<dbReference type="InterPro" id="IPR050502">
    <property type="entry name" value="Euk_RNA-bind_prot"/>
</dbReference>
<evidence type="ECO:0000313" key="6">
    <source>
        <dbReference type="Proteomes" id="UP000239156"/>
    </source>
</evidence>
<accession>A0A2S4VTI1</accession>
<gene>
    <name evidence="5" type="ORF">PSTT_04135</name>
</gene>
<keyword evidence="6" id="KW-1185">Reference proteome</keyword>
<feature type="domain" description="RRM" evidence="4">
    <location>
        <begin position="121"/>
        <end position="200"/>
    </location>
</feature>
<dbReference type="GO" id="GO:0005634">
    <property type="term" value="C:nucleus"/>
    <property type="evidence" value="ECO:0007669"/>
    <property type="project" value="TreeGrafter"/>
</dbReference>
<organism evidence="5 6">
    <name type="scientific">Puccinia striiformis</name>
    <dbReference type="NCBI Taxonomy" id="27350"/>
    <lineage>
        <taxon>Eukaryota</taxon>
        <taxon>Fungi</taxon>
        <taxon>Dikarya</taxon>
        <taxon>Basidiomycota</taxon>
        <taxon>Pucciniomycotina</taxon>
        <taxon>Pucciniomycetes</taxon>
        <taxon>Pucciniales</taxon>
        <taxon>Pucciniaceae</taxon>
        <taxon>Puccinia</taxon>
    </lineage>
</organism>
<comment type="caution">
    <text evidence="5">The sequence shown here is derived from an EMBL/GenBank/DDBJ whole genome shotgun (WGS) entry which is preliminary data.</text>
</comment>
<dbReference type="Pfam" id="PF00076">
    <property type="entry name" value="RRM_1"/>
    <property type="match status" value="2"/>
</dbReference>
<dbReference type="VEuPathDB" id="FungiDB:PSHT_07181"/>
<dbReference type="AlphaFoldDB" id="A0A2S4VTI1"/>
<dbReference type="InterPro" id="IPR012677">
    <property type="entry name" value="Nucleotide-bd_a/b_plait_sf"/>
</dbReference>
<sequence>MHPSEFSQTICISSQTRSMYLASPPAASAASSPRARPRSQSNAELRGPPGSVRLRAYVKRTRSLCNLSSSSTPTSPLSSPTRHPPSSTVVAPSATVDHPIACSVPIGSPERRHSSNDRSGHSVFVGDLPPNITHKQILRLFSQASPVSKISIRYPKKYTMMPRPYAFVTYESAEDASTAIREFHQTEILGKPCRVVAAKNSGWKSSPEANIQVEHLPLSLTALAFHDTFAQFGQIVSSKLVVGQHNLSKGCGFVEYATAEQAQMAIRETNGATLDVKDSTRPIVTRLFPKKPTTPNQPPFHNVFFKKIPANMTLRRFEEICDEYGVTTSRLLKMNDQGEPTGTGFANFERASAAAKIVEDTQKDAPDGLCAVRALTRSERERHRTRRACNLSRKSA</sequence>
<dbReference type="PROSITE" id="PS50102">
    <property type="entry name" value="RRM"/>
    <property type="match status" value="2"/>
</dbReference>
<evidence type="ECO:0000256" key="1">
    <source>
        <dbReference type="ARBA" id="ARBA00022884"/>
    </source>
</evidence>
<feature type="compositionally biased region" description="Low complexity" evidence="3">
    <location>
        <begin position="63"/>
        <end position="88"/>
    </location>
</feature>
<dbReference type="PANTHER" id="PTHR48025">
    <property type="entry name" value="OS02G0815200 PROTEIN"/>
    <property type="match status" value="1"/>
</dbReference>
<keyword evidence="1 2" id="KW-0694">RNA-binding</keyword>
<dbReference type="CDD" id="cd00590">
    <property type="entry name" value="RRM_SF"/>
    <property type="match status" value="2"/>
</dbReference>
<dbReference type="GO" id="GO:0003729">
    <property type="term" value="F:mRNA binding"/>
    <property type="evidence" value="ECO:0007669"/>
    <property type="project" value="TreeGrafter"/>
</dbReference>
<evidence type="ECO:0000256" key="2">
    <source>
        <dbReference type="PROSITE-ProRule" id="PRU00176"/>
    </source>
</evidence>
<proteinExistence type="predicted"/>
<name>A0A2S4VTI1_9BASI</name>
<dbReference type="VEuPathDB" id="FungiDB:PSTT_04135"/>
<feature type="compositionally biased region" description="Low complexity" evidence="3">
    <location>
        <begin position="22"/>
        <end position="34"/>
    </location>
</feature>
<dbReference type="EMBL" id="PKSL01000028">
    <property type="protein sequence ID" value="POW12853.1"/>
    <property type="molecule type" value="Genomic_DNA"/>
</dbReference>
<dbReference type="SUPFAM" id="SSF54928">
    <property type="entry name" value="RNA-binding domain, RBD"/>
    <property type="match status" value="2"/>
</dbReference>
<feature type="domain" description="RRM" evidence="4">
    <location>
        <begin position="209"/>
        <end position="290"/>
    </location>
</feature>
<dbReference type="Proteomes" id="UP000239156">
    <property type="component" value="Unassembled WGS sequence"/>
</dbReference>
<evidence type="ECO:0000259" key="4">
    <source>
        <dbReference type="PROSITE" id="PS50102"/>
    </source>
</evidence>
<evidence type="ECO:0000313" key="5">
    <source>
        <dbReference type="EMBL" id="POW12853.1"/>
    </source>
</evidence>
<dbReference type="Gene3D" id="3.30.70.330">
    <property type="match status" value="3"/>
</dbReference>
<protein>
    <recommendedName>
        <fullName evidence="4">RRM domain-containing protein</fullName>
    </recommendedName>
</protein>
<evidence type="ECO:0000256" key="3">
    <source>
        <dbReference type="SAM" id="MobiDB-lite"/>
    </source>
</evidence>
<dbReference type="InterPro" id="IPR035979">
    <property type="entry name" value="RBD_domain_sf"/>
</dbReference>
<dbReference type="InterPro" id="IPR000504">
    <property type="entry name" value="RRM_dom"/>
</dbReference>